<reference evidence="2" key="1">
    <citation type="submission" date="2025-08" db="UniProtKB">
        <authorList>
            <consortium name="RefSeq"/>
        </authorList>
    </citation>
    <scope>IDENTIFICATION</scope>
</reference>
<sequence length="227" mass="26615">MLKIIVDKRAAQRDTHLTALFKLNSENEGAHRYSYVHIPYHFVFDDKHCKWKVRQRGGNKVRVRMYKVSSTRELFFLRLFLLQAKGATSWADLRTVNGIVLETFREACVLKGLLQDDTEWQNTLSEAALMRMPKQIIQLFSVILIFYEPENPLHRSNTYKAFMMEDFIPRQVPFILAEQATLRQIEKIINQSGKTLSDYNLPVVDEFIDFNLENLNDNVQQSIDEVN</sequence>
<name>A0ABM4CAX1_HYDVU</name>
<evidence type="ECO:0000313" key="1">
    <source>
        <dbReference type="Proteomes" id="UP001652625"/>
    </source>
</evidence>
<dbReference type="Proteomes" id="UP001652625">
    <property type="component" value="Chromosome 08"/>
</dbReference>
<dbReference type="PANTHER" id="PTHR10492">
    <property type="match status" value="1"/>
</dbReference>
<gene>
    <name evidence="2" type="primary">LOC136083337</name>
</gene>
<dbReference type="RefSeq" id="XP_065658805.1">
    <property type="nucleotide sequence ID" value="XM_065802733.1"/>
</dbReference>
<dbReference type="PANTHER" id="PTHR10492:SF57">
    <property type="entry name" value="ATP-DEPENDENT DNA HELICASE"/>
    <property type="match status" value="1"/>
</dbReference>
<keyword evidence="1" id="KW-1185">Reference proteome</keyword>
<proteinExistence type="predicted"/>
<accession>A0ABM4CAX1</accession>
<evidence type="ECO:0000313" key="2">
    <source>
        <dbReference type="RefSeq" id="XP_065658805.1"/>
    </source>
</evidence>
<organism evidence="1 2">
    <name type="scientific">Hydra vulgaris</name>
    <name type="common">Hydra</name>
    <name type="synonym">Hydra attenuata</name>
    <dbReference type="NCBI Taxonomy" id="6087"/>
    <lineage>
        <taxon>Eukaryota</taxon>
        <taxon>Metazoa</taxon>
        <taxon>Cnidaria</taxon>
        <taxon>Hydrozoa</taxon>
        <taxon>Hydroidolina</taxon>
        <taxon>Anthoathecata</taxon>
        <taxon>Aplanulata</taxon>
        <taxon>Hydridae</taxon>
        <taxon>Hydra</taxon>
    </lineage>
</organism>
<protein>
    <submittedName>
        <fullName evidence="2">Uncharacterized protein LOC136083337</fullName>
    </submittedName>
</protein>
<dbReference type="GeneID" id="136083337"/>